<keyword evidence="4" id="KW-0804">Transcription</keyword>
<dbReference type="GO" id="GO:0003700">
    <property type="term" value="F:DNA-binding transcription factor activity"/>
    <property type="evidence" value="ECO:0007669"/>
    <property type="project" value="InterPro"/>
</dbReference>
<dbReference type="AlphaFoldDB" id="A0A553H1S0"/>
<evidence type="ECO:0000313" key="7">
    <source>
        <dbReference type="Proteomes" id="UP000315235"/>
    </source>
</evidence>
<dbReference type="InterPro" id="IPR036388">
    <property type="entry name" value="WH-like_DNA-bd_sf"/>
</dbReference>
<keyword evidence="3" id="KW-0238">DNA-binding</keyword>
<dbReference type="PANTHER" id="PTHR30126:SF91">
    <property type="entry name" value="LYSR FAMILY TRANSCRIPTIONAL REGULATOR"/>
    <property type="match status" value="1"/>
</dbReference>
<protein>
    <submittedName>
        <fullName evidence="6">LysR family transcriptional regulator</fullName>
    </submittedName>
</protein>
<evidence type="ECO:0000259" key="5">
    <source>
        <dbReference type="PROSITE" id="PS50931"/>
    </source>
</evidence>
<proteinExistence type="inferred from homology"/>
<gene>
    <name evidence="6" type="ORF">FM069_04465</name>
</gene>
<dbReference type="Pfam" id="PF03466">
    <property type="entry name" value="LysR_substrate"/>
    <property type="match status" value="1"/>
</dbReference>
<dbReference type="InterPro" id="IPR000847">
    <property type="entry name" value="LysR_HTH_N"/>
</dbReference>
<evidence type="ECO:0000256" key="4">
    <source>
        <dbReference type="ARBA" id="ARBA00023163"/>
    </source>
</evidence>
<evidence type="ECO:0000256" key="1">
    <source>
        <dbReference type="ARBA" id="ARBA00009437"/>
    </source>
</evidence>
<dbReference type="CDD" id="cd05466">
    <property type="entry name" value="PBP2_LTTR_substrate"/>
    <property type="match status" value="1"/>
</dbReference>
<sequence>MGFSSDNIQLFLAVIERGSFSAAARSLGKVPSAVSMGIANLEAELGLVLFDRSRREPVPTAQAQSLVPYARMVAQQLQQLQVHALELSTGLESRLALGIAADLDRAPLVAAVKTLADRYPLLEIDVATAPQDDILAGLHAGHLDVVLAFAGLGVEVREAFQRVGSASLVAVLARDHPAVAAGRALYLEDLVQIRQILVASRERPLADTRPLVAESFWRTDSLATALDLVEAGLGWGNFPLSAIAPRLAQGRLTRIAFRNTPNELKLPVHAVWLRSNPLRKAAREFVALLGTSA</sequence>
<dbReference type="SUPFAM" id="SSF53850">
    <property type="entry name" value="Periplasmic binding protein-like II"/>
    <property type="match status" value="1"/>
</dbReference>
<dbReference type="Gene3D" id="3.40.190.290">
    <property type="match status" value="1"/>
</dbReference>
<name>A0A553H1S0_9PSED</name>
<evidence type="ECO:0000313" key="6">
    <source>
        <dbReference type="EMBL" id="TRX75699.1"/>
    </source>
</evidence>
<reference evidence="6 7" key="1">
    <citation type="submission" date="2019-07" db="EMBL/GenBank/DDBJ databases">
        <title>Pseudomonas mangiferae sp. nov., isolated from bark of mango tree in Thailand.</title>
        <authorList>
            <person name="Srisuk N."/>
            <person name="Anurat P."/>
        </authorList>
    </citation>
    <scope>NUCLEOTIDE SEQUENCE [LARGE SCALE GENOMIC DNA]</scope>
    <source>
        <strain evidence="6 7">DMKU_BBB3-04</strain>
    </source>
</reference>
<keyword evidence="7" id="KW-1185">Reference proteome</keyword>
<feature type="domain" description="HTH lysR-type" evidence="5">
    <location>
        <begin position="1"/>
        <end position="60"/>
    </location>
</feature>
<accession>A0A553H1S0</accession>
<dbReference type="Pfam" id="PF00126">
    <property type="entry name" value="HTH_1"/>
    <property type="match status" value="1"/>
</dbReference>
<evidence type="ECO:0000256" key="2">
    <source>
        <dbReference type="ARBA" id="ARBA00023015"/>
    </source>
</evidence>
<keyword evidence="2" id="KW-0805">Transcription regulation</keyword>
<comment type="caution">
    <text evidence="6">The sequence shown here is derived from an EMBL/GenBank/DDBJ whole genome shotgun (WGS) entry which is preliminary data.</text>
</comment>
<dbReference type="PANTHER" id="PTHR30126">
    <property type="entry name" value="HTH-TYPE TRANSCRIPTIONAL REGULATOR"/>
    <property type="match status" value="1"/>
</dbReference>
<dbReference type="InterPro" id="IPR036390">
    <property type="entry name" value="WH_DNA-bd_sf"/>
</dbReference>
<dbReference type="Gene3D" id="1.10.10.10">
    <property type="entry name" value="Winged helix-like DNA-binding domain superfamily/Winged helix DNA-binding domain"/>
    <property type="match status" value="1"/>
</dbReference>
<dbReference type="PROSITE" id="PS50931">
    <property type="entry name" value="HTH_LYSR"/>
    <property type="match status" value="1"/>
</dbReference>
<organism evidence="6 7">
    <name type="scientific">Pseudomonas mangiferae</name>
    <dbReference type="NCBI Taxonomy" id="2593654"/>
    <lineage>
        <taxon>Bacteria</taxon>
        <taxon>Pseudomonadati</taxon>
        <taxon>Pseudomonadota</taxon>
        <taxon>Gammaproteobacteria</taxon>
        <taxon>Pseudomonadales</taxon>
        <taxon>Pseudomonadaceae</taxon>
        <taxon>Pseudomonas</taxon>
    </lineage>
</organism>
<dbReference type="OrthoDB" id="196624at2"/>
<dbReference type="InterPro" id="IPR005119">
    <property type="entry name" value="LysR_subst-bd"/>
</dbReference>
<dbReference type="RefSeq" id="WP_143487091.1">
    <property type="nucleotide sequence ID" value="NZ_VJOY01000003.1"/>
</dbReference>
<dbReference type="Proteomes" id="UP000315235">
    <property type="component" value="Unassembled WGS sequence"/>
</dbReference>
<dbReference type="SUPFAM" id="SSF46785">
    <property type="entry name" value="Winged helix' DNA-binding domain"/>
    <property type="match status" value="1"/>
</dbReference>
<dbReference type="GO" id="GO:0000976">
    <property type="term" value="F:transcription cis-regulatory region binding"/>
    <property type="evidence" value="ECO:0007669"/>
    <property type="project" value="TreeGrafter"/>
</dbReference>
<dbReference type="EMBL" id="VJOY01000003">
    <property type="protein sequence ID" value="TRX75699.1"/>
    <property type="molecule type" value="Genomic_DNA"/>
</dbReference>
<evidence type="ECO:0000256" key="3">
    <source>
        <dbReference type="ARBA" id="ARBA00023125"/>
    </source>
</evidence>
<comment type="similarity">
    <text evidence="1">Belongs to the LysR transcriptional regulatory family.</text>
</comment>